<evidence type="ECO:0000259" key="1">
    <source>
        <dbReference type="Pfam" id="PF08387"/>
    </source>
</evidence>
<dbReference type="Pfam" id="PF08387">
    <property type="entry name" value="FBD"/>
    <property type="match status" value="1"/>
</dbReference>
<feature type="domain" description="F-box/LRR-repeat protein 15/At3g58940/PEG3-like LRR" evidence="2">
    <location>
        <begin position="12"/>
        <end position="208"/>
    </location>
</feature>
<reference evidence="3 4" key="1">
    <citation type="submission" date="2017-09" db="EMBL/GenBank/DDBJ databases">
        <authorList>
            <consortium name="International Durum Wheat Genome Sequencing Consortium (IDWGSC)"/>
            <person name="Milanesi L."/>
        </authorList>
    </citation>
    <scope>NUCLEOTIDE SEQUENCE [LARGE SCALE GENOMIC DNA]</scope>
    <source>
        <strain evidence="4">cv. Svevo</strain>
    </source>
</reference>
<keyword evidence="4" id="KW-1185">Reference proteome</keyword>
<dbReference type="InterPro" id="IPR055302">
    <property type="entry name" value="F-box_dom-containing"/>
</dbReference>
<evidence type="ECO:0008006" key="5">
    <source>
        <dbReference type="Google" id="ProtNLM"/>
    </source>
</evidence>
<organism evidence="3 4">
    <name type="scientific">Triticum turgidum subsp. durum</name>
    <name type="common">Durum wheat</name>
    <name type="synonym">Triticum durum</name>
    <dbReference type="NCBI Taxonomy" id="4567"/>
    <lineage>
        <taxon>Eukaryota</taxon>
        <taxon>Viridiplantae</taxon>
        <taxon>Streptophyta</taxon>
        <taxon>Embryophyta</taxon>
        <taxon>Tracheophyta</taxon>
        <taxon>Spermatophyta</taxon>
        <taxon>Magnoliopsida</taxon>
        <taxon>Liliopsida</taxon>
        <taxon>Poales</taxon>
        <taxon>Poaceae</taxon>
        <taxon>BOP clade</taxon>
        <taxon>Pooideae</taxon>
        <taxon>Triticodae</taxon>
        <taxon>Triticeae</taxon>
        <taxon>Triticinae</taxon>
        <taxon>Triticum</taxon>
    </lineage>
</organism>
<protein>
    <recommendedName>
        <fullName evidence="5">FBD domain-containing protein</fullName>
    </recommendedName>
</protein>
<dbReference type="Gene3D" id="3.80.10.10">
    <property type="entry name" value="Ribonuclease Inhibitor"/>
    <property type="match status" value="1"/>
</dbReference>
<dbReference type="InterPro" id="IPR006566">
    <property type="entry name" value="FBD"/>
</dbReference>
<dbReference type="AlphaFoldDB" id="A0A9R0R200"/>
<dbReference type="SUPFAM" id="SSF52047">
    <property type="entry name" value="RNI-like"/>
    <property type="match status" value="1"/>
</dbReference>
<dbReference type="PANTHER" id="PTHR32141">
    <property type="match status" value="1"/>
</dbReference>
<dbReference type="Gramene" id="TRITD1Bv1G173070.1">
    <property type="protein sequence ID" value="TRITD1Bv1G173070.1"/>
    <property type="gene ID" value="TRITD1Bv1G173070"/>
</dbReference>
<dbReference type="Pfam" id="PF24758">
    <property type="entry name" value="LRR_At5g56370"/>
    <property type="match status" value="1"/>
</dbReference>
<dbReference type="EMBL" id="LT934112">
    <property type="protein sequence ID" value="VAH20486.1"/>
    <property type="molecule type" value="Genomic_DNA"/>
</dbReference>
<accession>A0A9R0R200</accession>
<feature type="domain" description="FBD" evidence="1">
    <location>
        <begin position="231"/>
        <end position="274"/>
    </location>
</feature>
<dbReference type="Proteomes" id="UP000324705">
    <property type="component" value="Chromosome 1B"/>
</dbReference>
<evidence type="ECO:0000313" key="3">
    <source>
        <dbReference type="EMBL" id="VAH20486.1"/>
    </source>
</evidence>
<gene>
    <name evidence="3" type="ORF">TRITD_1Bv1G173070</name>
</gene>
<dbReference type="PANTHER" id="PTHR32141:SF126">
    <property type="entry name" value="FBD DOMAIN-CONTAINING PROTEIN"/>
    <property type="match status" value="1"/>
</dbReference>
<proteinExistence type="predicted"/>
<dbReference type="InterPro" id="IPR032675">
    <property type="entry name" value="LRR_dom_sf"/>
</dbReference>
<name>A0A9R0R200_TRITD</name>
<sequence>MFWHGMKEECVRPSSVSHFSPTLRVAKFHGSHFPSLIAQLPLKFPCLRQLTLYKVTISEDVLQSMLFGCSALESLELKDNWGIGRLCISSQTLRSLAFCAERSRADVYLQELVIEDAPCLERLLPLDYRGETVIIRIICAPKLKILGMLSENISEFHLGSSIIQKKVAVSLTTKMYTMRVLVLSSVGPNLDAVVNFLKYFPCLERLYVIFLSPPTYSQEVMNNVCNYDSLGPIECLELHLKKVVLKNYDGTKSSSIDFARFFVLNMKELKELKITLPYHRQHGWFANQLSLL</sequence>
<evidence type="ECO:0000259" key="2">
    <source>
        <dbReference type="Pfam" id="PF24758"/>
    </source>
</evidence>
<evidence type="ECO:0000313" key="4">
    <source>
        <dbReference type="Proteomes" id="UP000324705"/>
    </source>
</evidence>
<dbReference type="InterPro" id="IPR055411">
    <property type="entry name" value="LRR_FXL15/At3g58940/PEG3-like"/>
</dbReference>